<dbReference type="AlphaFoldDB" id="A0A4Z2I3D9"/>
<keyword evidence="2" id="KW-1185">Reference proteome</keyword>
<dbReference type="EMBL" id="SRLO01000139">
    <property type="protein sequence ID" value="TNN72330.1"/>
    <property type="molecule type" value="Genomic_DNA"/>
</dbReference>
<evidence type="ECO:0000313" key="2">
    <source>
        <dbReference type="Proteomes" id="UP000314294"/>
    </source>
</evidence>
<protein>
    <submittedName>
        <fullName evidence="1">Uncharacterized protein</fullName>
    </submittedName>
</protein>
<gene>
    <name evidence="1" type="ORF">EYF80_017482</name>
</gene>
<proteinExistence type="predicted"/>
<comment type="caution">
    <text evidence="1">The sequence shown here is derived from an EMBL/GenBank/DDBJ whole genome shotgun (WGS) entry which is preliminary data.</text>
</comment>
<accession>A0A4Z2I3D9</accession>
<dbReference type="Proteomes" id="UP000314294">
    <property type="component" value="Unassembled WGS sequence"/>
</dbReference>
<sequence>MGGVNSCVKFSAHFKSVIRALVLGRRKHDLLHEVLKGLTGVGEGRGAWTSPSERLAAAGPSPILQPAVTASLVSAGEPSDLRQSDLVGVGVALDVEDEASIRPLSVGDFSIRASNTSSVSFRDGHRSSSDRLNILFTNTLLVSKVNVGDEEYGLSLQVTHGLELYVSIWIIRGRPFTPFWEEKPHPNFADGVTEAFVGAQLVERHGVELAFVQTGAYASAFTAAGDPLSPDTVVKLLKCSRLFSRCSVFSDRLTGTDLRT</sequence>
<evidence type="ECO:0000313" key="1">
    <source>
        <dbReference type="EMBL" id="TNN72330.1"/>
    </source>
</evidence>
<organism evidence="1 2">
    <name type="scientific">Liparis tanakae</name>
    <name type="common">Tanaka's snailfish</name>
    <dbReference type="NCBI Taxonomy" id="230148"/>
    <lineage>
        <taxon>Eukaryota</taxon>
        <taxon>Metazoa</taxon>
        <taxon>Chordata</taxon>
        <taxon>Craniata</taxon>
        <taxon>Vertebrata</taxon>
        <taxon>Euteleostomi</taxon>
        <taxon>Actinopterygii</taxon>
        <taxon>Neopterygii</taxon>
        <taxon>Teleostei</taxon>
        <taxon>Neoteleostei</taxon>
        <taxon>Acanthomorphata</taxon>
        <taxon>Eupercaria</taxon>
        <taxon>Perciformes</taxon>
        <taxon>Cottioidei</taxon>
        <taxon>Cottales</taxon>
        <taxon>Liparidae</taxon>
        <taxon>Liparis</taxon>
    </lineage>
</organism>
<name>A0A4Z2I3D9_9TELE</name>
<reference evidence="1 2" key="1">
    <citation type="submission" date="2019-03" db="EMBL/GenBank/DDBJ databases">
        <title>First draft genome of Liparis tanakae, snailfish: a comprehensive survey of snailfish specific genes.</title>
        <authorList>
            <person name="Kim W."/>
            <person name="Song I."/>
            <person name="Jeong J.-H."/>
            <person name="Kim D."/>
            <person name="Kim S."/>
            <person name="Ryu S."/>
            <person name="Song J.Y."/>
            <person name="Lee S.K."/>
        </authorList>
    </citation>
    <scope>NUCLEOTIDE SEQUENCE [LARGE SCALE GENOMIC DNA]</scope>
    <source>
        <tissue evidence="1">Muscle</tissue>
    </source>
</reference>